<evidence type="ECO:0000256" key="5">
    <source>
        <dbReference type="ARBA" id="ARBA00023065"/>
    </source>
</evidence>
<keyword evidence="4 8" id="KW-1133">Transmembrane helix</keyword>
<feature type="compositionally biased region" description="Low complexity" evidence="7">
    <location>
        <begin position="301"/>
        <end position="316"/>
    </location>
</feature>
<name>A0AB34IJU9_PRYPA</name>
<dbReference type="GO" id="GO:0016020">
    <property type="term" value="C:membrane"/>
    <property type="evidence" value="ECO:0007669"/>
    <property type="project" value="UniProtKB-SubCell"/>
</dbReference>
<evidence type="ECO:0000313" key="9">
    <source>
        <dbReference type="EMBL" id="KAL1499501.1"/>
    </source>
</evidence>
<organism evidence="9 10">
    <name type="scientific">Prymnesium parvum</name>
    <name type="common">Toxic golden alga</name>
    <dbReference type="NCBI Taxonomy" id="97485"/>
    <lineage>
        <taxon>Eukaryota</taxon>
        <taxon>Haptista</taxon>
        <taxon>Haptophyta</taxon>
        <taxon>Prymnesiophyceae</taxon>
        <taxon>Prymnesiales</taxon>
        <taxon>Prymnesiaceae</taxon>
        <taxon>Prymnesium</taxon>
    </lineage>
</organism>
<accession>A0AB34IJU9</accession>
<evidence type="ECO:0008006" key="11">
    <source>
        <dbReference type="Google" id="ProtNLM"/>
    </source>
</evidence>
<evidence type="ECO:0000256" key="7">
    <source>
        <dbReference type="SAM" id="MobiDB-lite"/>
    </source>
</evidence>
<gene>
    <name evidence="9" type="ORF">AB1Y20_011704</name>
</gene>
<dbReference type="GO" id="GO:0005254">
    <property type="term" value="F:chloride channel activity"/>
    <property type="evidence" value="ECO:0007669"/>
    <property type="project" value="InterPro"/>
</dbReference>
<feature type="transmembrane region" description="Helical" evidence="8">
    <location>
        <begin position="54"/>
        <end position="76"/>
    </location>
</feature>
<proteinExistence type="predicted"/>
<keyword evidence="2" id="KW-0813">Transport</keyword>
<keyword evidence="6 8" id="KW-0472">Membrane</keyword>
<evidence type="ECO:0000313" key="10">
    <source>
        <dbReference type="Proteomes" id="UP001515480"/>
    </source>
</evidence>
<dbReference type="Proteomes" id="UP001515480">
    <property type="component" value="Unassembled WGS sequence"/>
</dbReference>
<dbReference type="PANTHER" id="PTHR33281">
    <property type="entry name" value="UPF0187 PROTEIN YNEE"/>
    <property type="match status" value="1"/>
</dbReference>
<evidence type="ECO:0000256" key="6">
    <source>
        <dbReference type="ARBA" id="ARBA00023136"/>
    </source>
</evidence>
<feature type="transmembrane region" description="Helical" evidence="8">
    <location>
        <begin position="432"/>
        <end position="453"/>
    </location>
</feature>
<dbReference type="EMBL" id="JBGBPQ010000025">
    <property type="protein sequence ID" value="KAL1499501.1"/>
    <property type="molecule type" value="Genomic_DNA"/>
</dbReference>
<feature type="region of interest" description="Disordered" evidence="7">
    <location>
        <begin position="526"/>
        <end position="603"/>
    </location>
</feature>
<dbReference type="InterPro" id="IPR044669">
    <property type="entry name" value="YneE/VCCN1/2-like"/>
</dbReference>
<feature type="compositionally biased region" description="Polar residues" evidence="7">
    <location>
        <begin position="580"/>
        <end position="593"/>
    </location>
</feature>
<feature type="compositionally biased region" description="Basic and acidic residues" evidence="7">
    <location>
        <begin position="210"/>
        <end position="219"/>
    </location>
</feature>
<evidence type="ECO:0000256" key="2">
    <source>
        <dbReference type="ARBA" id="ARBA00022448"/>
    </source>
</evidence>
<evidence type="ECO:0000256" key="8">
    <source>
        <dbReference type="SAM" id="Phobius"/>
    </source>
</evidence>
<evidence type="ECO:0000256" key="1">
    <source>
        <dbReference type="ARBA" id="ARBA00004141"/>
    </source>
</evidence>
<reference evidence="9 10" key="1">
    <citation type="journal article" date="2024" name="Science">
        <title>Giant polyketide synthase enzymes in the biosynthesis of giant marine polyether toxins.</title>
        <authorList>
            <person name="Fallon T.R."/>
            <person name="Shende V.V."/>
            <person name="Wierzbicki I.H."/>
            <person name="Pendleton A.L."/>
            <person name="Watervoot N.F."/>
            <person name="Auber R.P."/>
            <person name="Gonzalez D.J."/>
            <person name="Wisecaver J.H."/>
            <person name="Moore B.S."/>
        </authorList>
    </citation>
    <scope>NUCLEOTIDE SEQUENCE [LARGE SCALE GENOMIC DNA]</scope>
    <source>
        <strain evidence="9 10">12B1</strain>
    </source>
</reference>
<comment type="subcellular location">
    <subcellularLocation>
        <location evidence="1">Membrane</location>
        <topology evidence="1">Multi-pass membrane protein</topology>
    </subcellularLocation>
</comment>
<comment type="caution">
    <text evidence="9">The sequence shown here is derived from an EMBL/GenBank/DDBJ whole genome shotgun (WGS) entry which is preliminary data.</text>
</comment>
<feature type="compositionally biased region" description="Low complexity" evidence="7">
    <location>
        <begin position="528"/>
        <end position="537"/>
    </location>
</feature>
<keyword evidence="10" id="KW-1185">Reference proteome</keyword>
<feature type="region of interest" description="Disordered" evidence="7">
    <location>
        <begin position="208"/>
        <end position="228"/>
    </location>
</feature>
<keyword evidence="5" id="KW-0406">Ion transport</keyword>
<feature type="transmembrane region" description="Helical" evidence="8">
    <location>
        <begin position="96"/>
        <end position="113"/>
    </location>
</feature>
<dbReference type="Pfam" id="PF25539">
    <property type="entry name" value="Bestrophin_2"/>
    <property type="match status" value="2"/>
</dbReference>
<dbReference type="PANTHER" id="PTHR33281:SF20">
    <property type="match status" value="1"/>
</dbReference>
<sequence length="603" mass="66334">MRYQCGIPCTAQAPQGAAPLSRRPVRHSSLRGSIDYDSPLRIFRPRQSGISDIFNLYGSVLPRCLGHAIFGALLGGLLEGLDAEVVQYQKDWLHPYSLHVFAVVLGFSLVMRIQIAYARLWEGATQCHQAASKWSDACMQVVAFDEASKDAFSDVALEFRMLYLHYASLMHACSLIDMRHDDFIVATLSLNREDPMLFRPTSTMAIVNGAEDRSNEPRQPKPSAANEYAGRSLRAHTVPLQMVLHTRKQLQLRSSEPINSFEAVDAMEMGIKPISYGSKKSAYDSQLSDSSRRPEARRPHPSASAKVSPSRSPPVVVRHHSGSPRPKLGNASCSSVVMRPNNAAVVRELTAANKFDVLGGVTAREIEILRRVKPGDRVFRVQTWMMRLMTNRLCHGGLAIPPPLLSRTYQVLSDGTAAANQARKIAYVEFPFALRQLLMVLLTVFTVLAPMCIGAFMDSVPLVVALSFFVCMGYVALNETARELEMPFGLQANDLNLTEYQTDFNTKLASLLDQTIPALGYLEKVRSRSSQQDSPSPHSDEEVGPDRALQQGAPPVRLSLDDPPRRGSGADTRDELAASVTVTRRNLSSSTASDRGASPVPST</sequence>
<feature type="transmembrane region" description="Helical" evidence="8">
    <location>
        <begin position="459"/>
        <end position="477"/>
    </location>
</feature>
<evidence type="ECO:0000256" key="4">
    <source>
        <dbReference type="ARBA" id="ARBA00022989"/>
    </source>
</evidence>
<dbReference type="AlphaFoldDB" id="A0AB34IJU9"/>
<evidence type="ECO:0000256" key="3">
    <source>
        <dbReference type="ARBA" id="ARBA00022692"/>
    </source>
</evidence>
<protein>
    <recommendedName>
        <fullName evidence="11">Bestrophin homolog</fullName>
    </recommendedName>
</protein>
<keyword evidence="3 8" id="KW-0812">Transmembrane</keyword>
<feature type="region of interest" description="Disordered" evidence="7">
    <location>
        <begin position="279"/>
        <end position="333"/>
    </location>
</feature>